<evidence type="ECO:0000259" key="2">
    <source>
        <dbReference type="Pfam" id="PF15663"/>
    </source>
</evidence>
<dbReference type="Pfam" id="PF15663">
    <property type="entry name" value="zf-CCCH_3"/>
    <property type="match status" value="1"/>
</dbReference>
<keyword evidence="3" id="KW-1185">Reference proteome</keyword>
<reference evidence="4" key="1">
    <citation type="submission" date="2025-08" db="UniProtKB">
        <authorList>
            <consortium name="RefSeq"/>
        </authorList>
    </citation>
    <scope>IDENTIFICATION</scope>
    <source>
        <tissue evidence="4">Blood</tissue>
    </source>
</reference>
<accession>A0AA97JRD9</accession>
<dbReference type="PANTHER" id="PTHR15725:SF1">
    <property type="entry name" value="RIKEN CDNA 1700017N19 GENE"/>
    <property type="match status" value="1"/>
</dbReference>
<dbReference type="GeneID" id="129335405"/>
<dbReference type="InterPro" id="IPR040943">
    <property type="entry name" value="DUF5571"/>
</dbReference>
<dbReference type="KEGG" id="emc:129335405"/>
<feature type="domain" description="Zinc-finger CCCH" evidence="2">
    <location>
        <begin position="1"/>
        <end position="102"/>
    </location>
</feature>
<gene>
    <name evidence="4" type="primary">C9H12orf50</name>
</gene>
<name>A0AA97JRD9_EUBMA</name>
<evidence type="ECO:0000313" key="4">
    <source>
        <dbReference type="RefSeq" id="XP_054843823.1"/>
    </source>
</evidence>
<evidence type="ECO:0000256" key="1">
    <source>
        <dbReference type="SAM" id="MobiDB-lite"/>
    </source>
</evidence>
<dbReference type="InterPro" id="IPR041686">
    <property type="entry name" value="Znf-CCCH_3"/>
</dbReference>
<protein>
    <submittedName>
        <fullName evidence="4">Uncharacterized protein C12orf50 homolog</fullName>
    </submittedName>
</protein>
<dbReference type="AlphaFoldDB" id="A0AA97JRD9"/>
<dbReference type="Pfam" id="PF17732">
    <property type="entry name" value="DUF5571"/>
    <property type="match status" value="1"/>
</dbReference>
<dbReference type="PANTHER" id="PTHR15725">
    <property type="entry name" value="ZN-FINGER, C-X8-C-X5-C-X3-H TYPE-CONTAINING"/>
    <property type="match status" value="1"/>
</dbReference>
<dbReference type="GO" id="GO:0016973">
    <property type="term" value="P:poly(A)+ mRNA export from nucleus"/>
    <property type="evidence" value="ECO:0007669"/>
    <property type="project" value="TreeGrafter"/>
</dbReference>
<dbReference type="Proteomes" id="UP001190640">
    <property type="component" value="Chromosome 9"/>
</dbReference>
<organism evidence="3 4">
    <name type="scientific">Eublepharis macularius</name>
    <name type="common">Leopard gecko</name>
    <name type="synonym">Cyrtodactylus macularius</name>
    <dbReference type="NCBI Taxonomy" id="481883"/>
    <lineage>
        <taxon>Eukaryota</taxon>
        <taxon>Metazoa</taxon>
        <taxon>Chordata</taxon>
        <taxon>Craniata</taxon>
        <taxon>Vertebrata</taxon>
        <taxon>Euteleostomi</taxon>
        <taxon>Lepidosauria</taxon>
        <taxon>Squamata</taxon>
        <taxon>Bifurcata</taxon>
        <taxon>Gekkota</taxon>
        <taxon>Eublepharidae</taxon>
        <taxon>Eublepharinae</taxon>
        <taxon>Eublepharis</taxon>
    </lineage>
</organism>
<feature type="region of interest" description="Disordered" evidence="1">
    <location>
        <begin position="326"/>
        <end position="372"/>
    </location>
</feature>
<proteinExistence type="predicted"/>
<dbReference type="RefSeq" id="XP_054843823.1">
    <property type="nucleotide sequence ID" value="XM_054987848.1"/>
</dbReference>
<sequence>MAEAGDDYNFYFYSTCIKGSKCQFRHCEKAIGSDTVCSLWREGRCSHQLCKFRHMEIQQKYNSISCFWETQPLGCVRISCVFHHRKPRNINGLFLPPSSDPTLQREVQEGIVRPALNQDFTKCQENLLRPIHPPLIIIINLEDEEEEEQEEKYASYLLSKTPEDIEEEKAIKEMCYKSGEYYRIQTSQENNLTKNVSSVLENEFLKPMKTGRDLQEGDGVAVPSKFNMIERQTEIMASLDNNSRSNVSAFENGGGDCYLPQRSIFVGGIQSKVFSGEKGFTMLKCSSIKATSHAERIKKHHFKGVRKKKWMSDEPKNLSAPLIGKAIHTSNPKGKGNCHQNDQSKNAENTSYVPSQRTNGRSISLSSPMSGRSLNLTNDKVCATKESKMNLPTERCMSASNSPAWRKRSPHTKVYTKVEKMHSEPRRNGSR</sequence>
<feature type="compositionally biased region" description="Polar residues" evidence="1">
    <location>
        <begin position="328"/>
        <end position="372"/>
    </location>
</feature>
<evidence type="ECO:0000313" key="3">
    <source>
        <dbReference type="Proteomes" id="UP001190640"/>
    </source>
</evidence>
<dbReference type="CTD" id="100412510"/>